<keyword evidence="3 11" id="KW-0633">Potassium transport</keyword>
<dbReference type="Gene3D" id="1.10.287.70">
    <property type="match status" value="1"/>
</dbReference>
<dbReference type="EMBL" id="JBICBT010000681">
    <property type="protein sequence ID" value="KAL3105602.1"/>
    <property type="molecule type" value="Genomic_DNA"/>
</dbReference>
<dbReference type="AlphaFoldDB" id="A0ABD2KRN7"/>
<feature type="region of interest" description="Disordered" evidence="12">
    <location>
        <begin position="224"/>
        <end position="260"/>
    </location>
</feature>
<evidence type="ECO:0000256" key="13">
    <source>
        <dbReference type="SAM" id="Phobius"/>
    </source>
</evidence>
<evidence type="ECO:0000256" key="2">
    <source>
        <dbReference type="ARBA" id="ARBA00022448"/>
    </source>
</evidence>
<dbReference type="PANTHER" id="PTHR11767">
    <property type="entry name" value="INWARD RECTIFIER POTASSIUM CHANNEL"/>
    <property type="match status" value="1"/>
</dbReference>
<dbReference type="InterPro" id="IPR013518">
    <property type="entry name" value="K_chnl_inward-rec_Kir_cyto"/>
</dbReference>
<protein>
    <recommendedName>
        <fullName evidence="18">Inward rectifier potassium channel 2</fullName>
    </recommendedName>
</protein>
<feature type="transmembrane region" description="Helical" evidence="13">
    <location>
        <begin position="419"/>
        <end position="447"/>
    </location>
</feature>
<evidence type="ECO:0000256" key="9">
    <source>
        <dbReference type="ARBA" id="ARBA00023136"/>
    </source>
</evidence>
<dbReference type="InterPro" id="IPR040445">
    <property type="entry name" value="Kir_TM"/>
</dbReference>
<dbReference type="InterPro" id="IPR041647">
    <property type="entry name" value="IRK_C"/>
</dbReference>
<comment type="subcellular location">
    <subcellularLocation>
        <location evidence="1 11">Membrane</location>
        <topology evidence="1 11">Multi-pass membrane protein</topology>
    </subcellularLocation>
</comment>
<dbReference type="InterPro" id="IPR014756">
    <property type="entry name" value="Ig_E-set"/>
</dbReference>
<feature type="transmembrane region" description="Helical" evidence="13">
    <location>
        <begin position="347"/>
        <end position="369"/>
    </location>
</feature>
<feature type="region of interest" description="Disordered" evidence="12">
    <location>
        <begin position="737"/>
        <end position="775"/>
    </location>
</feature>
<feature type="domain" description="Inward rectifier potassium channel C-terminal" evidence="15">
    <location>
        <begin position="456"/>
        <end position="618"/>
    </location>
</feature>
<keyword evidence="9 13" id="KW-0472">Membrane</keyword>
<keyword evidence="8 11" id="KW-0406">Ion transport</keyword>
<keyword evidence="4 11" id="KW-0812">Transmembrane</keyword>
<keyword evidence="5 11" id="KW-0851">Voltage-gated channel</keyword>
<dbReference type="GO" id="GO:0034702">
    <property type="term" value="C:monoatomic ion channel complex"/>
    <property type="evidence" value="ECO:0007669"/>
    <property type="project" value="UniProtKB-KW"/>
</dbReference>
<feature type="domain" description="Potassium channel inwardly rectifying transmembrane" evidence="14">
    <location>
        <begin position="311"/>
        <end position="449"/>
    </location>
</feature>
<comment type="caution">
    <text evidence="16">The sequence shown here is derived from an EMBL/GenBank/DDBJ whole genome shotgun (WGS) entry which is preliminary data.</text>
</comment>
<evidence type="ECO:0000256" key="6">
    <source>
        <dbReference type="ARBA" id="ARBA00022958"/>
    </source>
</evidence>
<feature type="region of interest" description="Disordered" evidence="12">
    <location>
        <begin position="18"/>
        <end position="38"/>
    </location>
</feature>
<evidence type="ECO:0000256" key="12">
    <source>
        <dbReference type="SAM" id="MobiDB-lite"/>
    </source>
</evidence>
<sequence>MRNRVDGCLWRSEFSAPPLAQIPRPSSPPSPEGFSPRSNPPPVPLPFSYLRWSWVSFSCRLPFCGCQGTAEAAAPLKVALILRKHLPLARRALRQCIHSFIHSSVRSIGDYLSPDNPSPAGAFRANVRRPLAFVLTYKTAKLLSFSLPFHTLFAPNPSCPATVLTYRHASKLLGLRPLAVAASAAHELLLLLLHRMRENCAESEAEVLLESSPRATTTTALANCANNATPNNNNNSNMSNTGQNQMVHNHNSHQPKKQQQDGMVLNCAINDMEKGFTRLPVPHSNRRPSKKPRNSTASMAKLAPKQWPRLVAKNGECIIRPNNLRNSYSICMRNWFHLIIEHSWRRIFGLFACGFLCSWLTFGLFYFMIVQFLVEYQGLPEESQCIANVQSFASAFLFSLETQHTIGYGTRYMTEGCPLAYAVLSLQCIFGVLLQTLLAGIVTAKILRPKKRKQEMRFSVQAVIGPVDDEDPRPALMIRLADIQHRLYIAESHVRLYMATTKINKRGECELIGVQDMNVGYDTGMDRVLLLWPVVIRHIIDPDSPLWEITEDKLNSCQFELIMTVEGIVEATGMAFQARTSFLPEDILWGRRFVPMITLNSASNQFEVNYDLFDVTEPHSVEPWLPIEEATTDEECPPGKKRPLVSGDSVDTNNGMSRPPTSSVPIYPCVTAAHYQYHNHHSHMPNGGVLELPRGHYRFRRKSACSVVSRGSLDGIHQAASRKTSKGSLLHALLRRSGTTDSSPLVAQPPGADRKQSEDSCDDIGMTDNVGTMPNSPFVVHTLQHSGFT</sequence>
<evidence type="ECO:0008006" key="18">
    <source>
        <dbReference type="Google" id="ProtNLM"/>
    </source>
</evidence>
<evidence type="ECO:0000256" key="7">
    <source>
        <dbReference type="ARBA" id="ARBA00022989"/>
    </source>
</evidence>
<evidence type="ECO:0000256" key="1">
    <source>
        <dbReference type="ARBA" id="ARBA00004141"/>
    </source>
</evidence>
<organism evidence="16 17">
    <name type="scientific">Heterodera trifolii</name>
    <dbReference type="NCBI Taxonomy" id="157864"/>
    <lineage>
        <taxon>Eukaryota</taxon>
        <taxon>Metazoa</taxon>
        <taxon>Ecdysozoa</taxon>
        <taxon>Nematoda</taxon>
        <taxon>Chromadorea</taxon>
        <taxon>Rhabditida</taxon>
        <taxon>Tylenchina</taxon>
        <taxon>Tylenchomorpha</taxon>
        <taxon>Tylenchoidea</taxon>
        <taxon>Heteroderidae</taxon>
        <taxon>Heteroderinae</taxon>
        <taxon>Heterodera</taxon>
    </lineage>
</organism>
<feature type="compositionally biased region" description="Basic residues" evidence="12">
    <location>
        <begin position="284"/>
        <end position="293"/>
    </location>
</feature>
<evidence type="ECO:0000259" key="15">
    <source>
        <dbReference type="Pfam" id="PF17655"/>
    </source>
</evidence>
<keyword evidence="2 11" id="KW-0813">Transport</keyword>
<dbReference type="InterPro" id="IPR016449">
    <property type="entry name" value="K_chnl_inward-rec_Kir"/>
</dbReference>
<dbReference type="Proteomes" id="UP001620626">
    <property type="component" value="Unassembled WGS sequence"/>
</dbReference>
<name>A0ABD2KRN7_9BILA</name>
<keyword evidence="10 11" id="KW-0407">Ion channel</keyword>
<evidence type="ECO:0000256" key="3">
    <source>
        <dbReference type="ARBA" id="ARBA00022538"/>
    </source>
</evidence>
<feature type="region of interest" description="Disordered" evidence="12">
    <location>
        <begin position="631"/>
        <end position="661"/>
    </location>
</feature>
<dbReference type="SUPFAM" id="SSF81324">
    <property type="entry name" value="Voltage-gated potassium channels"/>
    <property type="match status" value="1"/>
</dbReference>
<keyword evidence="17" id="KW-1185">Reference proteome</keyword>
<feature type="compositionally biased region" description="Polar residues" evidence="12">
    <location>
        <begin position="649"/>
        <end position="661"/>
    </location>
</feature>
<dbReference type="PANTHER" id="PTHR11767:SF61">
    <property type="entry name" value="IRK_C DOMAIN-CONTAINING PROTEIN"/>
    <property type="match status" value="1"/>
</dbReference>
<accession>A0ABD2KRN7</accession>
<evidence type="ECO:0000256" key="5">
    <source>
        <dbReference type="ARBA" id="ARBA00022882"/>
    </source>
</evidence>
<evidence type="ECO:0000256" key="8">
    <source>
        <dbReference type="ARBA" id="ARBA00023065"/>
    </source>
</evidence>
<proteinExistence type="inferred from homology"/>
<evidence type="ECO:0000256" key="11">
    <source>
        <dbReference type="RuleBase" id="RU003822"/>
    </source>
</evidence>
<dbReference type="PRINTS" id="PR01320">
    <property type="entry name" value="KIRCHANNEL"/>
</dbReference>
<evidence type="ECO:0000256" key="4">
    <source>
        <dbReference type="ARBA" id="ARBA00022692"/>
    </source>
</evidence>
<dbReference type="GO" id="GO:0034220">
    <property type="term" value="P:monoatomic ion transmembrane transport"/>
    <property type="evidence" value="ECO:0007669"/>
    <property type="project" value="UniProtKB-KW"/>
</dbReference>
<dbReference type="GO" id="GO:0006813">
    <property type="term" value="P:potassium ion transport"/>
    <property type="evidence" value="ECO:0007669"/>
    <property type="project" value="UniProtKB-KW"/>
</dbReference>
<dbReference type="Pfam" id="PF01007">
    <property type="entry name" value="IRK"/>
    <property type="match status" value="1"/>
</dbReference>
<gene>
    <name evidence="16" type="ORF">niasHT_021705</name>
</gene>
<keyword evidence="7 13" id="KW-1133">Transmembrane helix</keyword>
<evidence type="ECO:0000313" key="17">
    <source>
        <dbReference type="Proteomes" id="UP001620626"/>
    </source>
</evidence>
<dbReference type="Gene3D" id="2.60.40.1400">
    <property type="entry name" value="G protein-activated inward rectifier potassium channel 1"/>
    <property type="match status" value="1"/>
</dbReference>
<feature type="region of interest" description="Disordered" evidence="12">
    <location>
        <begin position="278"/>
        <end position="299"/>
    </location>
</feature>
<comment type="similarity">
    <text evidence="11">Belongs to the inward rectifier-type potassium channel (TC 1.A.2.1) family.</text>
</comment>
<keyword evidence="6 11" id="KW-0630">Potassium</keyword>
<evidence type="ECO:0000259" key="14">
    <source>
        <dbReference type="Pfam" id="PF01007"/>
    </source>
</evidence>
<evidence type="ECO:0000256" key="10">
    <source>
        <dbReference type="ARBA" id="ARBA00023303"/>
    </source>
</evidence>
<dbReference type="Pfam" id="PF17655">
    <property type="entry name" value="IRK_C"/>
    <property type="match status" value="1"/>
</dbReference>
<dbReference type="SUPFAM" id="SSF81296">
    <property type="entry name" value="E set domains"/>
    <property type="match status" value="1"/>
</dbReference>
<reference evidence="16 17" key="1">
    <citation type="submission" date="2024-10" db="EMBL/GenBank/DDBJ databases">
        <authorList>
            <person name="Kim D."/>
        </authorList>
    </citation>
    <scope>NUCLEOTIDE SEQUENCE [LARGE SCALE GENOMIC DNA]</scope>
    <source>
        <strain evidence="16">BH-2024</strain>
    </source>
</reference>
<evidence type="ECO:0000313" key="16">
    <source>
        <dbReference type="EMBL" id="KAL3105602.1"/>
    </source>
</evidence>
<feature type="compositionally biased region" description="Low complexity" evidence="12">
    <location>
        <begin position="224"/>
        <end position="241"/>
    </location>
</feature>